<sequence length="223" mass="25861">MRCLIIAFALLVAFANKSYCNGVGGVNNGDTGNTASTLTADRFLEKMKESEPYWTIQRSFYNIHKDQHETCISTKRKQETEGNDYKFHQTYKFQGFEWFYETQPADYKVTFQNTAAGLSINMEAILTDERVTRELLPTRNYSLEYWDPDGKCFLLTLRLSQDVVDCELAAWNANAVNGATFDNCQKAYQEKCPDRPKYSLFKEECRVDSKSFHAKMRDTQLQY</sequence>
<keyword evidence="1" id="KW-0732">Signal</keyword>
<name>G3MKN5_AMBMU</name>
<dbReference type="EMBL" id="JO842436">
    <property type="protein sequence ID" value="AEO34053.1"/>
    <property type="molecule type" value="mRNA"/>
</dbReference>
<dbReference type="Gene3D" id="2.40.128.20">
    <property type="match status" value="1"/>
</dbReference>
<feature type="chain" id="PRO_5003447068" description="Lipocalin/cytosolic fatty-acid binding domain-containing protein" evidence="1">
    <location>
        <begin position="21"/>
        <end position="223"/>
    </location>
</feature>
<reference evidence="2" key="1">
    <citation type="journal article" date="2011" name="PLoS ONE">
        <title>A deep insight into the sialotranscriptome of the gulf coast tick, Amblyomma maculatum.</title>
        <authorList>
            <person name="Karim S."/>
            <person name="Singh P."/>
            <person name="Ribeiro J.M."/>
        </authorList>
    </citation>
    <scope>NUCLEOTIDE SEQUENCE</scope>
    <source>
        <tissue evidence="2">Salivary gland</tissue>
    </source>
</reference>
<dbReference type="InterPro" id="IPR012674">
    <property type="entry name" value="Calycin"/>
</dbReference>
<feature type="signal peptide" evidence="1">
    <location>
        <begin position="1"/>
        <end position="20"/>
    </location>
</feature>
<proteinExistence type="evidence at transcript level"/>
<protein>
    <recommendedName>
        <fullName evidence="3">Lipocalin/cytosolic fatty-acid binding domain-containing protein</fullName>
    </recommendedName>
</protein>
<evidence type="ECO:0000256" key="1">
    <source>
        <dbReference type="SAM" id="SignalP"/>
    </source>
</evidence>
<dbReference type="AlphaFoldDB" id="G3MKN5"/>
<accession>G3MKN5</accession>
<organism evidence="2">
    <name type="scientific">Amblyomma maculatum</name>
    <name type="common">Gulf Coast tick</name>
    <dbReference type="NCBI Taxonomy" id="34609"/>
    <lineage>
        <taxon>Eukaryota</taxon>
        <taxon>Metazoa</taxon>
        <taxon>Ecdysozoa</taxon>
        <taxon>Arthropoda</taxon>
        <taxon>Chelicerata</taxon>
        <taxon>Arachnida</taxon>
        <taxon>Acari</taxon>
        <taxon>Parasitiformes</taxon>
        <taxon>Ixodida</taxon>
        <taxon>Ixodoidea</taxon>
        <taxon>Ixodidae</taxon>
        <taxon>Amblyomminae</taxon>
        <taxon>Amblyomma</taxon>
    </lineage>
</organism>
<evidence type="ECO:0008006" key="3">
    <source>
        <dbReference type="Google" id="ProtNLM"/>
    </source>
</evidence>
<dbReference type="SUPFAM" id="SSF50814">
    <property type="entry name" value="Lipocalins"/>
    <property type="match status" value="1"/>
</dbReference>
<evidence type="ECO:0000313" key="2">
    <source>
        <dbReference type="EMBL" id="AEO34053.1"/>
    </source>
</evidence>